<dbReference type="SUPFAM" id="SSF52091">
    <property type="entry name" value="SpoIIaa-like"/>
    <property type="match status" value="1"/>
</dbReference>
<dbReference type="Proteomes" id="UP001198565">
    <property type="component" value="Unassembled WGS sequence"/>
</dbReference>
<keyword evidence="3" id="KW-1185">Reference proteome</keyword>
<dbReference type="Pfam" id="PF13466">
    <property type="entry name" value="STAS_2"/>
    <property type="match status" value="1"/>
</dbReference>
<protein>
    <submittedName>
        <fullName evidence="2">STAS domain-containing protein</fullName>
    </submittedName>
</protein>
<gene>
    <name evidence="2" type="ORF">K7472_11080</name>
</gene>
<dbReference type="InterPro" id="IPR058548">
    <property type="entry name" value="MlaB-like_STAS"/>
</dbReference>
<reference evidence="2 3" key="1">
    <citation type="submission" date="2021-08" db="EMBL/GenBank/DDBJ databases">
        <title>Streptomyces sp. PTM05 isolated from lichen.</title>
        <authorList>
            <person name="Somphong A."/>
            <person name="Phongsopitanun W."/>
            <person name="Tanasupawat S."/>
        </authorList>
    </citation>
    <scope>NUCLEOTIDE SEQUENCE [LARGE SCALE GENOMIC DNA]</scope>
    <source>
        <strain evidence="2 3">Ptm05</strain>
    </source>
</reference>
<accession>A0ABS7QSM2</accession>
<name>A0ABS7QSM2_9ACTN</name>
<dbReference type="PROSITE" id="PS50801">
    <property type="entry name" value="STAS"/>
    <property type="match status" value="1"/>
</dbReference>
<evidence type="ECO:0000313" key="3">
    <source>
        <dbReference type="Proteomes" id="UP001198565"/>
    </source>
</evidence>
<comment type="caution">
    <text evidence="2">The sequence shown here is derived from an EMBL/GenBank/DDBJ whole genome shotgun (WGS) entry which is preliminary data.</text>
</comment>
<proteinExistence type="predicted"/>
<dbReference type="InterPro" id="IPR002645">
    <property type="entry name" value="STAS_dom"/>
</dbReference>
<organism evidence="2 3">
    <name type="scientific">Streptantibioticus parmotrematis</name>
    <dbReference type="NCBI Taxonomy" id="2873249"/>
    <lineage>
        <taxon>Bacteria</taxon>
        <taxon>Bacillati</taxon>
        <taxon>Actinomycetota</taxon>
        <taxon>Actinomycetes</taxon>
        <taxon>Kitasatosporales</taxon>
        <taxon>Streptomycetaceae</taxon>
        <taxon>Streptantibioticus</taxon>
    </lineage>
</organism>
<evidence type="ECO:0000313" key="2">
    <source>
        <dbReference type="EMBL" id="MBY8885390.1"/>
    </source>
</evidence>
<dbReference type="InterPro" id="IPR036513">
    <property type="entry name" value="STAS_dom_sf"/>
</dbReference>
<dbReference type="RefSeq" id="WP_222976709.1">
    <property type="nucleotide sequence ID" value="NZ_JAINVZ010000005.1"/>
</dbReference>
<dbReference type="Gene3D" id="3.30.750.24">
    <property type="entry name" value="STAS domain"/>
    <property type="match status" value="1"/>
</dbReference>
<sequence>MTELSPFSVTVRRPQPGTTTLHVHGDLDYETCDELLDTATRHLPGCRELRLDCAELAFCDSMGLSCLLLLHRRAAADGTRLHLDNRSDAFDRLLRLTGVLGHLTAARADATGTRVPLDNS</sequence>
<dbReference type="EMBL" id="JAINVZ010000005">
    <property type="protein sequence ID" value="MBY8885390.1"/>
    <property type="molecule type" value="Genomic_DNA"/>
</dbReference>
<feature type="domain" description="STAS" evidence="1">
    <location>
        <begin position="16"/>
        <end position="120"/>
    </location>
</feature>
<dbReference type="CDD" id="cd07043">
    <property type="entry name" value="STAS_anti-anti-sigma_factors"/>
    <property type="match status" value="1"/>
</dbReference>
<evidence type="ECO:0000259" key="1">
    <source>
        <dbReference type="PROSITE" id="PS50801"/>
    </source>
</evidence>